<dbReference type="PANTHER" id="PTHR34216:SF3">
    <property type="entry name" value="POLY-BETA-1,6-N-ACETYL-D-GLUCOSAMINE N-DEACETYLASE"/>
    <property type="match status" value="1"/>
</dbReference>
<dbReference type="InterPro" id="IPR051398">
    <property type="entry name" value="Polysacch_Deacetylase"/>
</dbReference>
<dbReference type="STRING" id="119000.SAMN05661010_00140"/>
<evidence type="ECO:0000313" key="5">
    <source>
        <dbReference type="Proteomes" id="UP000198654"/>
    </source>
</evidence>
<dbReference type="Proteomes" id="UP000198654">
    <property type="component" value="Unassembled WGS sequence"/>
</dbReference>
<feature type="domain" description="NodB homology" evidence="3">
    <location>
        <begin position="64"/>
        <end position="331"/>
    </location>
</feature>
<dbReference type="GO" id="GO:0016810">
    <property type="term" value="F:hydrolase activity, acting on carbon-nitrogen (but not peptide) bonds"/>
    <property type="evidence" value="ECO:0007669"/>
    <property type="project" value="InterPro"/>
</dbReference>
<dbReference type="PANTHER" id="PTHR34216">
    <property type="match status" value="1"/>
</dbReference>
<dbReference type="PROSITE" id="PS51677">
    <property type="entry name" value="NODB"/>
    <property type="match status" value="1"/>
</dbReference>
<dbReference type="AlphaFoldDB" id="A0A1G9EWA0"/>
<keyword evidence="5" id="KW-1185">Reference proteome</keyword>
<dbReference type="GO" id="GO:0005975">
    <property type="term" value="P:carbohydrate metabolic process"/>
    <property type="evidence" value="ECO:0007669"/>
    <property type="project" value="InterPro"/>
</dbReference>
<comment type="subcellular location">
    <subcellularLocation>
        <location evidence="1">Secreted</location>
    </subcellularLocation>
</comment>
<dbReference type="GO" id="GO:0005576">
    <property type="term" value="C:extracellular region"/>
    <property type="evidence" value="ECO:0007669"/>
    <property type="project" value="UniProtKB-SubCell"/>
</dbReference>
<sequence length="331" mass="37642">MTQSLMIVMYHYVRPLKGTHYSNLKALELEYFRGQLDFIQRHCQVVRMEEVIAAARGQGSLPPRAALLTFDDGYREHHEHVFPLLAERGLQGSFFPPACAVREGRVLGVNKIHFTLASGANPSGLVSEIFTAMDENRREYDLKDNADYFATYSTESRYDDPEVAFIKRILQKGLPEPLRAPLIDRLFRRFVTEDEKAFAAELYMSTDQLRELQGAGMFIGSHGDQHLWLNTLSPDDQRKEIDDSLDFLAELGVSTRDWVMCYPYGGYNDSLLTLLRERQCALGLTVDMGVADISRNDPLLLPRLDTNDVPHSLEATLQNYGWMQEISANNA</sequence>
<protein>
    <submittedName>
        <fullName evidence="4">Polysaccharide deacetylase</fullName>
    </submittedName>
</protein>
<dbReference type="InterPro" id="IPR011330">
    <property type="entry name" value="Glyco_hydro/deAcase_b/a-brl"/>
</dbReference>
<name>A0A1G9EWA0_9GAMM</name>
<evidence type="ECO:0000256" key="1">
    <source>
        <dbReference type="ARBA" id="ARBA00004613"/>
    </source>
</evidence>
<evidence type="ECO:0000256" key="2">
    <source>
        <dbReference type="ARBA" id="ARBA00022729"/>
    </source>
</evidence>
<evidence type="ECO:0000259" key="3">
    <source>
        <dbReference type="PROSITE" id="PS51677"/>
    </source>
</evidence>
<organism evidence="4 5">
    <name type="scientific">Modicisalibacter muralis</name>
    <dbReference type="NCBI Taxonomy" id="119000"/>
    <lineage>
        <taxon>Bacteria</taxon>
        <taxon>Pseudomonadati</taxon>
        <taxon>Pseudomonadota</taxon>
        <taxon>Gammaproteobacteria</taxon>
        <taxon>Oceanospirillales</taxon>
        <taxon>Halomonadaceae</taxon>
        <taxon>Modicisalibacter</taxon>
    </lineage>
</organism>
<accession>A0A1G9EWA0</accession>
<evidence type="ECO:0000313" key="4">
    <source>
        <dbReference type="EMBL" id="SDK80399.1"/>
    </source>
</evidence>
<dbReference type="Gene3D" id="3.20.20.370">
    <property type="entry name" value="Glycoside hydrolase/deacetylase"/>
    <property type="match status" value="1"/>
</dbReference>
<gene>
    <name evidence="4" type="ORF">SAMN05661010_00140</name>
</gene>
<reference evidence="4 5" key="1">
    <citation type="submission" date="2016-10" db="EMBL/GenBank/DDBJ databases">
        <authorList>
            <person name="de Groot N.N."/>
        </authorList>
    </citation>
    <scope>NUCLEOTIDE SEQUENCE [LARGE SCALE GENOMIC DNA]</scope>
    <source>
        <strain evidence="4 5">DSM 14789</strain>
    </source>
</reference>
<dbReference type="CDD" id="cd10971">
    <property type="entry name" value="CE4_DAC_u2_5s"/>
    <property type="match status" value="1"/>
</dbReference>
<dbReference type="RefSeq" id="WP_089724538.1">
    <property type="nucleotide sequence ID" value="NZ_FNGI01000001.1"/>
</dbReference>
<dbReference type="Pfam" id="PF01522">
    <property type="entry name" value="Polysacc_deac_1"/>
    <property type="match status" value="2"/>
</dbReference>
<dbReference type="SUPFAM" id="SSF88713">
    <property type="entry name" value="Glycoside hydrolase/deacetylase"/>
    <property type="match status" value="1"/>
</dbReference>
<keyword evidence="2" id="KW-0732">Signal</keyword>
<dbReference type="InterPro" id="IPR002509">
    <property type="entry name" value="NODB_dom"/>
</dbReference>
<dbReference type="OrthoDB" id="9814639at2"/>
<proteinExistence type="predicted"/>
<dbReference type="EMBL" id="FNGI01000001">
    <property type="protein sequence ID" value="SDK80399.1"/>
    <property type="molecule type" value="Genomic_DNA"/>
</dbReference>